<dbReference type="AlphaFoldDB" id="A0A1J5P3V8"/>
<reference evidence="2" key="1">
    <citation type="submission" date="2016-10" db="EMBL/GenBank/DDBJ databases">
        <title>Sequence of Gallionella enrichment culture.</title>
        <authorList>
            <person name="Poehlein A."/>
            <person name="Muehling M."/>
            <person name="Daniel R."/>
        </authorList>
    </citation>
    <scope>NUCLEOTIDE SEQUENCE</scope>
</reference>
<name>A0A1J5P3V8_9ZZZZ</name>
<evidence type="ECO:0000313" key="2">
    <source>
        <dbReference type="EMBL" id="OIQ66225.1"/>
    </source>
</evidence>
<proteinExistence type="predicted"/>
<evidence type="ECO:0000256" key="1">
    <source>
        <dbReference type="SAM" id="MobiDB-lite"/>
    </source>
</evidence>
<accession>A0A1J5P3V8</accession>
<comment type="caution">
    <text evidence="2">The sequence shown here is derived from an EMBL/GenBank/DDBJ whole genome shotgun (WGS) entry which is preliminary data.</text>
</comment>
<feature type="region of interest" description="Disordered" evidence="1">
    <location>
        <begin position="86"/>
        <end position="107"/>
    </location>
</feature>
<feature type="region of interest" description="Disordered" evidence="1">
    <location>
        <begin position="38"/>
        <end position="60"/>
    </location>
</feature>
<dbReference type="EMBL" id="MLJW01006749">
    <property type="protein sequence ID" value="OIQ66225.1"/>
    <property type="molecule type" value="Genomic_DNA"/>
</dbReference>
<sequence>MHLQRLHVCRLAFDERAKRIAFGPRRQGLAKEAERAFQRQKSQAHPAQQLALPPGGFQRGLQNAGILRRRPAEGRAHHVVQRPPRTFEQIGQPGDDILDQPQKHPLRRGAARRRLVGAVGISLERTRRVVAHRYQPRLGQDERYRAGNLRLGFRQAGQHHCHVIGPLFPIEPVRDLDLFHLGKAWHHQAQGVNFCRLLNTGAQQIDPDRLLWRSVRRQSFQARMIAGIGK</sequence>
<gene>
    <name evidence="2" type="ORF">GALL_522070</name>
</gene>
<protein>
    <submittedName>
        <fullName evidence="2">Uncharacterized protein</fullName>
    </submittedName>
</protein>
<organism evidence="2">
    <name type="scientific">mine drainage metagenome</name>
    <dbReference type="NCBI Taxonomy" id="410659"/>
    <lineage>
        <taxon>unclassified sequences</taxon>
        <taxon>metagenomes</taxon>
        <taxon>ecological metagenomes</taxon>
    </lineage>
</organism>